<keyword evidence="5" id="KW-0058">Aromatic hydrocarbons catabolism</keyword>
<sequence length="381" mass="41163">MSKVQIERVETVIVDLPLRRQQRFAAIGASTTAIVLVKIWASGGIVGIGEGCTPSGPWWSGESVESIKLNIDAHIAPLIIGRDVFDLRGISAEVDRKLFGNPFAKATVEMALLDIQGKIAGVPVHDLLGGKQRSSLPCSWPLATGDPGEEIEEAKEHLAQKRFKLFKLKMGFLEPETDVARACAIAKALEGKASVRVDPNESWDEATCKWAMPRMADAGIAMVEQPMARWNVDGFARITAQTKMATAVDESLCTMDDALRLGRMHTADLVSIKVMKHGGLTNARRIADIAIASGMSIYMGTFLECSIGTAAGMQLAATFSDLPYGGELSGANLIAEDIAVRPARYENFELQLEEGVGLAAEVDEDKVEALRRDRSRLSIAV</sequence>
<name>A0AA97F8B3_9SPHN</name>
<dbReference type="GO" id="GO:0006518">
    <property type="term" value="P:peptide metabolic process"/>
    <property type="evidence" value="ECO:0007669"/>
    <property type="project" value="UniProtKB-ARBA"/>
</dbReference>
<dbReference type="PANTHER" id="PTHR48073:SF2">
    <property type="entry name" value="O-SUCCINYLBENZOATE SYNTHASE"/>
    <property type="match status" value="1"/>
</dbReference>
<keyword evidence="4" id="KW-0479">Metal-binding</keyword>
<proteinExistence type="inferred from homology"/>
<dbReference type="GO" id="GO:0016854">
    <property type="term" value="F:racemase and epimerase activity"/>
    <property type="evidence" value="ECO:0007669"/>
    <property type="project" value="UniProtKB-ARBA"/>
</dbReference>
<comment type="pathway">
    <text evidence="2">Aromatic compound metabolism.</text>
</comment>
<dbReference type="SUPFAM" id="SSF51604">
    <property type="entry name" value="Enolase C-terminal domain-like"/>
    <property type="match status" value="1"/>
</dbReference>
<dbReference type="SFLD" id="SFLDG01258">
    <property type="entry name" value="(chloro)muconate_cycloisomeras"/>
    <property type="match status" value="1"/>
</dbReference>
<evidence type="ECO:0000256" key="7">
    <source>
        <dbReference type="ARBA" id="ARBA00023235"/>
    </source>
</evidence>
<comment type="cofactor">
    <cofactor evidence="1">
        <name>Mn(2+)</name>
        <dbReference type="ChEBI" id="CHEBI:29035"/>
    </cofactor>
</comment>
<dbReference type="InterPro" id="IPR036849">
    <property type="entry name" value="Enolase-like_C_sf"/>
</dbReference>
<dbReference type="Proteomes" id="UP001302429">
    <property type="component" value="Chromosome"/>
</dbReference>
<dbReference type="GO" id="GO:0009063">
    <property type="term" value="P:amino acid catabolic process"/>
    <property type="evidence" value="ECO:0007669"/>
    <property type="project" value="InterPro"/>
</dbReference>
<dbReference type="PANTHER" id="PTHR48073">
    <property type="entry name" value="O-SUCCINYLBENZOATE SYNTHASE-RELATED"/>
    <property type="match status" value="1"/>
</dbReference>
<accession>A0AA97F8B3</accession>
<evidence type="ECO:0000256" key="1">
    <source>
        <dbReference type="ARBA" id="ARBA00001936"/>
    </source>
</evidence>
<dbReference type="SFLD" id="SFLDG00180">
    <property type="entry name" value="muconate_cycloisomerase"/>
    <property type="match status" value="1"/>
</dbReference>
<dbReference type="KEGG" id="acoa:RB602_01145"/>
<dbReference type="GO" id="GO:0018850">
    <property type="term" value="F:chloromuconate cycloisomerase activity"/>
    <property type="evidence" value="ECO:0007669"/>
    <property type="project" value="InterPro"/>
</dbReference>
<reference evidence="10 11" key="1">
    <citation type="submission" date="2023-10" db="EMBL/GenBank/DDBJ databases">
        <title>Complete genome sequence of a Sphingomonadaceae bacterium.</title>
        <authorList>
            <person name="Yan C."/>
        </authorList>
    </citation>
    <scope>NUCLEOTIDE SEQUENCE [LARGE SCALE GENOMIC DNA]</scope>
    <source>
        <strain evidence="10 11">SCSIO 66989</strain>
    </source>
</reference>
<keyword evidence="11" id="KW-1185">Reference proteome</keyword>
<protein>
    <submittedName>
        <fullName evidence="10">Muconate cycloisomerase family protein</fullName>
    </submittedName>
</protein>
<gene>
    <name evidence="10" type="ORF">RB602_01145</name>
</gene>
<dbReference type="SFLD" id="SFLDS00001">
    <property type="entry name" value="Enolase"/>
    <property type="match status" value="1"/>
</dbReference>
<evidence type="ECO:0000256" key="4">
    <source>
        <dbReference type="ARBA" id="ARBA00022723"/>
    </source>
</evidence>
<dbReference type="InterPro" id="IPR013370">
    <property type="entry name" value="Chloromuconate_cycloisomerase"/>
</dbReference>
<dbReference type="InterPro" id="IPR018110">
    <property type="entry name" value="Mandel_Rmase/mucon_lact_enz_CS"/>
</dbReference>
<dbReference type="SMART" id="SM00922">
    <property type="entry name" value="MR_MLE"/>
    <property type="match status" value="1"/>
</dbReference>
<dbReference type="EMBL" id="CP136594">
    <property type="protein sequence ID" value="WOE75351.1"/>
    <property type="molecule type" value="Genomic_DNA"/>
</dbReference>
<dbReference type="Pfam" id="PF13378">
    <property type="entry name" value="MR_MLE_C"/>
    <property type="match status" value="1"/>
</dbReference>
<evidence type="ECO:0000256" key="3">
    <source>
        <dbReference type="ARBA" id="ARBA00008031"/>
    </source>
</evidence>
<dbReference type="Gene3D" id="3.30.390.10">
    <property type="entry name" value="Enolase-like, N-terminal domain"/>
    <property type="match status" value="1"/>
</dbReference>
<dbReference type="AlphaFoldDB" id="A0AA97F8B3"/>
<dbReference type="SUPFAM" id="SSF54826">
    <property type="entry name" value="Enolase N-terminal domain-like"/>
    <property type="match status" value="1"/>
</dbReference>
<dbReference type="Pfam" id="PF02746">
    <property type="entry name" value="MR_MLE_N"/>
    <property type="match status" value="1"/>
</dbReference>
<keyword evidence="6" id="KW-0464">Manganese</keyword>
<evidence type="ECO:0000256" key="5">
    <source>
        <dbReference type="ARBA" id="ARBA00022797"/>
    </source>
</evidence>
<keyword evidence="7" id="KW-0413">Isomerase</keyword>
<feature type="active site" description="Proton acceptor" evidence="8">
    <location>
        <position position="169"/>
    </location>
</feature>
<dbReference type="InterPro" id="IPR013341">
    <property type="entry name" value="Mandelate_racemase_N_dom"/>
</dbReference>
<evidence type="ECO:0000256" key="2">
    <source>
        <dbReference type="ARBA" id="ARBA00005211"/>
    </source>
</evidence>
<dbReference type="InterPro" id="IPR013342">
    <property type="entry name" value="Mandelate_racemase_C"/>
</dbReference>
<evidence type="ECO:0000256" key="8">
    <source>
        <dbReference type="PIRSR" id="PIRSR613370-1"/>
    </source>
</evidence>
<dbReference type="NCBIfam" id="TIGR02534">
    <property type="entry name" value="mucon_cyclo"/>
    <property type="match status" value="1"/>
</dbReference>
<evidence type="ECO:0000259" key="9">
    <source>
        <dbReference type="SMART" id="SM00922"/>
    </source>
</evidence>
<dbReference type="GO" id="GO:0030145">
    <property type="term" value="F:manganese ion binding"/>
    <property type="evidence" value="ECO:0007669"/>
    <property type="project" value="InterPro"/>
</dbReference>
<evidence type="ECO:0000256" key="6">
    <source>
        <dbReference type="ARBA" id="ARBA00023211"/>
    </source>
</evidence>
<dbReference type="RefSeq" id="WP_317082178.1">
    <property type="nucleotide sequence ID" value="NZ_CP136594.1"/>
</dbReference>
<comment type="similarity">
    <text evidence="3">Belongs to the mandelate racemase/muconate lactonizing enzyme family.</text>
</comment>
<organism evidence="10 11">
    <name type="scientific">Alterisphingorhabdus coralli</name>
    <dbReference type="NCBI Taxonomy" id="3071408"/>
    <lineage>
        <taxon>Bacteria</taxon>
        <taxon>Pseudomonadati</taxon>
        <taxon>Pseudomonadota</taxon>
        <taxon>Alphaproteobacteria</taxon>
        <taxon>Sphingomonadales</taxon>
        <taxon>Sphingomonadaceae</taxon>
        <taxon>Alterisphingorhabdus (ex Yan et al. 2024)</taxon>
    </lineage>
</organism>
<dbReference type="CDD" id="cd03318">
    <property type="entry name" value="MLE"/>
    <property type="match status" value="1"/>
</dbReference>
<dbReference type="GO" id="GO:0018849">
    <property type="term" value="F:muconate cycloisomerase activity"/>
    <property type="evidence" value="ECO:0007669"/>
    <property type="project" value="InterPro"/>
</dbReference>
<feature type="active site" description="Proton donor" evidence="8">
    <location>
        <position position="327"/>
    </location>
</feature>
<dbReference type="PROSITE" id="PS00909">
    <property type="entry name" value="MR_MLE_2"/>
    <property type="match status" value="1"/>
</dbReference>
<dbReference type="Gene3D" id="3.20.20.120">
    <property type="entry name" value="Enolase-like C-terminal domain"/>
    <property type="match status" value="1"/>
</dbReference>
<feature type="domain" description="Mandelate racemase/muconate lactonizing enzyme C-terminal" evidence="9">
    <location>
        <begin position="147"/>
        <end position="245"/>
    </location>
</feature>
<evidence type="ECO:0000313" key="11">
    <source>
        <dbReference type="Proteomes" id="UP001302429"/>
    </source>
</evidence>
<dbReference type="InterPro" id="IPR029017">
    <property type="entry name" value="Enolase-like_N"/>
</dbReference>
<dbReference type="InterPro" id="IPR029065">
    <property type="entry name" value="Enolase_C-like"/>
</dbReference>
<dbReference type="GO" id="GO:0000287">
    <property type="term" value="F:magnesium ion binding"/>
    <property type="evidence" value="ECO:0007669"/>
    <property type="project" value="UniProtKB-ARBA"/>
</dbReference>
<evidence type="ECO:0000313" key="10">
    <source>
        <dbReference type="EMBL" id="WOE75351.1"/>
    </source>
</evidence>